<dbReference type="OrthoDB" id="269227at2759"/>
<comment type="function">
    <text evidence="7">Catalyzes the single-oxidation or sequential double oxidation reaction of carbohydrates primarily at carbon-2 and/or carbon-3 with the concomitant reduction of the flavin. The enzyme exhibits a broad sugar substrate specificity, oxidizing different aldopyranoses to the corresponding C-1, C-2, C-3 or C-1,2, C-2,3 and C-3,4 (di)dehydro sugars with substrate-specific regioselectivity. Accepts only a narrow range of electron acceptors such as substituted benzoquinones and complexed metal ions and reacts extremely slowly with O(2) as acceptor. May play a role in the natural recycling of plant matter by oxidizing all major monosaccharides in lignocellulose and by reducing quinone compounds or reactive radical species generated during lignin depolymerization.</text>
</comment>
<keyword evidence="6" id="KW-0964">Secreted</keyword>
<dbReference type="Gene3D" id="3.30.560.10">
    <property type="entry name" value="Glucose Oxidase, domain 3"/>
    <property type="match status" value="1"/>
</dbReference>
<name>A0A0D2LDG0_HYPSF</name>
<evidence type="ECO:0000256" key="7">
    <source>
        <dbReference type="ARBA" id="ARBA00024699"/>
    </source>
</evidence>
<keyword evidence="13 14" id="KW-0274">FAD</keyword>
<dbReference type="STRING" id="945553.A0A0D2LDG0"/>
<dbReference type="Pfam" id="PF00732">
    <property type="entry name" value="GMC_oxred_N"/>
    <property type="match status" value="1"/>
</dbReference>
<dbReference type="EMBL" id="KN817531">
    <property type="protein sequence ID" value="KJA25447.1"/>
    <property type="molecule type" value="Genomic_DNA"/>
</dbReference>
<evidence type="ECO:0000256" key="11">
    <source>
        <dbReference type="ARBA" id="ARBA00034050"/>
    </source>
</evidence>
<protein>
    <recommendedName>
        <fullName evidence="5">pyranose dehydrogenase (acceptor)</fullName>
        <ecNumber evidence="5">1.1.99.29</ecNumber>
    </recommendedName>
</protein>
<dbReference type="InterPro" id="IPR012132">
    <property type="entry name" value="GMC_OxRdtase"/>
</dbReference>
<comment type="catalytic activity">
    <reaction evidence="9">
        <text>pyranose + acceptor = pyranos-2,3-diulose + reduced acceptor.</text>
        <dbReference type="EC" id="1.1.99.29"/>
    </reaction>
</comment>
<dbReference type="InterPro" id="IPR007867">
    <property type="entry name" value="GMC_OxRtase_C"/>
</dbReference>
<comment type="catalytic activity">
    <reaction evidence="11">
        <text>a pyranoside + acceptor = a pyranosid-3-ulose + reduced acceptor.</text>
        <dbReference type="EC" id="1.1.99.29"/>
    </reaction>
</comment>
<evidence type="ECO:0000313" key="17">
    <source>
        <dbReference type="EMBL" id="KJA25447.1"/>
    </source>
</evidence>
<dbReference type="PROSITE" id="PS00624">
    <property type="entry name" value="GMC_OXRED_2"/>
    <property type="match status" value="1"/>
</dbReference>
<dbReference type="SUPFAM" id="SSF51905">
    <property type="entry name" value="FAD/NAD(P)-binding domain"/>
    <property type="match status" value="1"/>
</dbReference>
<dbReference type="Gene3D" id="3.50.50.60">
    <property type="entry name" value="FAD/NAD(P)-binding domain"/>
    <property type="match status" value="1"/>
</dbReference>
<evidence type="ECO:0000256" key="12">
    <source>
        <dbReference type="ARBA" id="ARBA00034059"/>
    </source>
</evidence>
<evidence type="ECO:0000256" key="3">
    <source>
        <dbReference type="ARBA" id="ARBA00010790"/>
    </source>
</evidence>
<keyword evidence="14" id="KW-0285">Flavoprotein</keyword>
<comment type="cofactor">
    <cofactor evidence="1 13">
        <name>FAD</name>
        <dbReference type="ChEBI" id="CHEBI:57692"/>
    </cofactor>
</comment>
<dbReference type="Pfam" id="PF05199">
    <property type="entry name" value="GMC_oxred_C"/>
    <property type="match status" value="1"/>
</dbReference>
<sequence length="629" mass="68749">MSNQQEGYDIIFAGGGSTACVTAGRLAQADPSLRILILEAGHHTREVPEHIQPGRYMRNLLQHIDAFSEHTARPTEALANRAVVVPSGRAVGGGSSVNFTTYTRAAASDYDDWEFVYGNKGWGSKDLIPLLKKAETYEGETFNDTHGTAGPIKISFAHGNANVGEEFLKVAYAYDTERSVITDMNDFQSANGYAKWARYIDGTSGRRSDTAHHYIYNQAGNRNLTVLDRQRVVRVIIEDGRAVGVEYISDTRRQSVNASIATKTVCATKLVVLAAGAFGSPAILERSGIGTNTVLKENGIAQVVDLPGVGENYMDHNLMIIPYFASDDADTLDIINRGSKEDIERKRISLSGPILETLNPPCAALIKEWTEHGSGLLANNAVDAGIMLRPVGSEDFKEIGPEFEHRWASYFSTKPDKPVMLLGAFAAYTGTHPSAPRRKYFSTEYWTAYPMATGHVHITSGLDPYGKLDLVLGFLEDKSDLGVLRWSYKLSRELARRMRFYRGELDVAHPPFPEESQAACKAANGPVPISAPKIQYTPADDKIIDTFHRTTLETTWHSSGTCAMKPRNQGGVVSEMLDVYGVRNLKVADLSILPSNVGANTYNTTLAIGEKAALIIAEELGIHGTTKAE</sequence>
<proteinExistence type="inferred from homology"/>
<feature type="domain" description="Glucose-methanol-choline oxidoreductase N-terminal" evidence="15">
    <location>
        <begin position="88"/>
        <end position="111"/>
    </location>
</feature>
<evidence type="ECO:0000259" key="15">
    <source>
        <dbReference type="PROSITE" id="PS00623"/>
    </source>
</evidence>
<comment type="catalytic activity">
    <reaction evidence="8">
        <text>pyranose + acceptor = pyranos-2-ulose + reduced acceptor.</text>
        <dbReference type="EC" id="1.1.99.29"/>
    </reaction>
</comment>
<dbReference type="GO" id="GO:0005576">
    <property type="term" value="C:extracellular region"/>
    <property type="evidence" value="ECO:0007669"/>
    <property type="project" value="UniProtKB-SubCell"/>
</dbReference>
<comment type="similarity">
    <text evidence="3 14">Belongs to the GMC oxidoreductase family.</text>
</comment>
<dbReference type="InterPro" id="IPR000172">
    <property type="entry name" value="GMC_OxRdtase_N"/>
</dbReference>
<gene>
    <name evidence="17" type="ORF">HYPSUDRAFT_134680</name>
</gene>
<feature type="binding site" evidence="13">
    <location>
        <begin position="556"/>
        <end position="557"/>
    </location>
    <ligand>
        <name>FAD</name>
        <dbReference type="ChEBI" id="CHEBI:57692"/>
    </ligand>
</feature>
<dbReference type="PROSITE" id="PS00623">
    <property type="entry name" value="GMC_OXRED_1"/>
    <property type="match status" value="1"/>
</dbReference>
<dbReference type="Proteomes" id="UP000054270">
    <property type="component" value="Unassembled WGS sequence"/>
</dbReference>
<evidence type="ECO:0000256" key="4">
    <source>
        <dbReference type="ARBA" id="ARBA00011245"/>
    </source>
</evidence>
<feature type="domain" description="Glucose-methanol-choline oxidoreductase N-terminal" evidence="16">
    <location>
        <begin position="276"/>
        <end position="290"/>
    </location>
</feature>
<dbReference type="AlphaFoldDB" id="A0A0D2LDG0"/>
<evidence type="ECO:0000256" key="9">
    <source>
        <dbReference type="ARBA" id="ARBA00034010"/>
    </source>
</evidence>
<dbReference type="GO" id="GO:0033718">
    <property type="term" value="F:pyranose dehydrogenase (acceptor) activity"/>
    <property type="evidence" value="ECO:0007669"/>
    <property type="project" value="UniProtKB-EC"/>
</dbReference>
<evidence type="ECO:0000256" key="13">
    <source>
        <dbReference type="PIRSR" id="PIRSR000137-2"/>
    </source>
</evidence>
<feature type="binding site" evidence="13">
    <location>
        <position position="232"/>
    </location>
    <ligand>
        <name>FAD</name>
        <dbReference type="ChEBI" id="CHEBI:57692"/>
    </ligand>
</feature>
<evidence type="ECO:0000313" key="18">
    <source>
        <dbReference type="Proteomes" id="UP000054270"/>
    </source>
</evidence>
<dbReference type="EC" id="1.1.99.29" evidence="5"/>
<evidence type="ECO:0000256" key="8">
    <source>
        <dbReference type="ARBA" id="ARBA00033986"/>
    </source>
</evidence>
<dbReference type="GO" id="GO:0050660">
    <property type="term" value="F:flavin adenine dinucleotide binding"/>
    <property type="evidence" value="ECO:0007669"/>
    <property type="project" value="InterPro"/>
</dbReference>
<keyword evidence="18" id="KW-1185">Reference proteome</keyword>
<comment type="catalytic activity">
    <reaction evidence="10">
        <text>pyranose + acceptor = pyranos-3-ulose + reduced acceptor.</text>
        <dbReference type="EC" id="1.1.99.29"/>
    </reaction>
</comment>
<dbReference type="PANTHER" id="PTHR11552">
    <property type="entry name" value="GLUCOSE-METHANOL-CHOLINE GMC OXIDOREDUCTASE"/>
    <property type="match status" value="1"/>
</dbReference>
<accession>A0A0D2LDG0</accession>
<evidence type="ECO:0000256" key="1">
    <source>
        <dbReference type="ARBA" id="ARBA00001974"/>
    </source>
</evidence>
<dbReference type="PIRSF" id="PIRSF000137">
    <property type="entry name" value="Alcohol_oxidase"/>
    <property type="match status" value="1"/>
</dbReference>
<organism evidence="17 18">
    <name type="scientific">Hypholoma sublateritium (strain FD-334 SS-4)</name>
    <dbReference type="NCBI Taxonomy" id="945553"/>
    <lineage>
        <taxon>Eukaryota</taxon>
        <taxon>Fungi</taxon>
        <taxon>Dikarya</taxon>
        <taxon>Basidiomycota</taxon>
        <taxon>Agaricomycotina</taxon>
        <taxon>Agaricomycetes</taxon>
        <taxon>Agaricomycetidae</taxon>
        <taxon>Agaricales</taxon>
        <taxon>Agaricineae</taxon>
        <taxon>Strophariaceae</taxon>
        <taxon>Hypholoma</taxon>
    </lineage>
</organism>
<evidence type="ECO:0000256" key="2">
    <source>
        <dbReference type="ARBA" id="ARBA00004613"/>
    </source>
</evidence>
<dbReference type="PANTHER" id="PTHR11552:SF78">
    <property type="entry name" value="GLUCOSE-METHANOL-CHOLINE OXIDOREDUCTASE N-TERMINAL DOMAIN-CONTAINING PROTEIN"/>
    <property type="match status" value="1"/>
</dbReference>
<dbReference type="SUPFAM" id="SSF54373">
    <property type="entry name" value="FAD-linked reductases, C-terminal domain"/>
    <property type="match status" value="1"/>
</dbReference>
<comment type="subcellular location">
    <subcellularLocation>
        <location evidence="2">Secreted</location>
    </subcellularLocation>
</comment>
<evidence type="ECO:0000256" key="6">
    <source>
        <dbReference type="ARBA" id="ARBA00022525"/>
    </source>
</evidence>
<reference evidence="18" key="1">
    <citation type="submission" date="2014-04" db="EMBL/GenBank/DDBJ databases">
        <title>Evolutionary Origins and Diversification of the Mycorrhizal Mutualists.</title>
        <authorList>
            <consortium name="DOE Joint Genome Institute"/>
            <consortium name="Mycorrhizal Genomics Consortium"/>
            <person name="Kohler A."/>
            <person name="Kuo A."/>
            <person name="Nagy L.G."/>
            <person name="Floudas D."/>
            <person name="Copeland A."/>
            <person name="Barry K.W."/>
            <person name="Cichocki N."/>
            <person name="Veneault-Fourrey C."/>
            <person name="LaButti K."/>
            <person name="Lindquist E.A."/>
            <person name="Lipzen A."/>
            <person name="Lundell T."/>
            <person name="Morin E."/>
            <person name="Murat C."/>
            <person name="Riley R."/>
            <person name="Ohm R."/>
            <person name="Sun H."/>
            <person name="Tunlid A."/>
            <person name="Henrissat B."/>
            <person name="Grigoriev I.V."/>
            <person name="Hibbett D.S."/>
            <person name="Martin F."/>
        </authorList>
    </citation>
    <scope>NUCLEOTIDE SEQUENCE [LARGE SCALE GENOMIC DNA]</scope>
    <source>
        <strain evidence="18">FD-334 SS-4</strain>
    </source>
</reference>
<evidence type="ECO:0000256" key="10">
    <source>
        <dbReference type="ARBA" id="ARBA00034029"/>
    </source>
</evidence>
<dbReference type="InterPro" id="IPR036188">
    <property type="entry name" value="FAD/NAD-bd_sf"/>
</dbReference>
<comment type="subunit">
    <text evidence="4">Monomer.</text>
</comment>
<evidence type="ECO:0000256" key="5">
    <source>
        <dbReference type="ARBA" id="ARBA00013177"/>
    </source>
</evidence>
<comment type="catalytic activity">
    <reaction evidence="12">
        <text>a pyranoside + acceptor = a pyranosid-3,4-diulose + reduced acceptor.</text>
        <dbReference type="EC" id="1.1.99.29"/>
    </reaction>
</comment>
<evidence type="ECO:0000256" key="14">
    <source>
        <dbReference type="RuleBase" id="RU003968"/>
    </source>
</evidence>
<evidence type="ECO:0000259" key="16">
    <source>
        <dbReference type="PROSITE" id="PS00624"/>
    </source>
</evidence>
<dbReference type="OMA" id="RWNMWID"/>